<comment type="subcellular location">
    <subcellularLocation>
        <location evidence="1">Cell membrane</location>
        <topology evidence="1">Single-pass membrane protein</topology>
    </subcellularLocation>
</comment>
<dbReference type="PANTHER" id="PTHR47596:SF2">
    <property type="entry name" value="SMALL POLYPEPTIDE DEVIL 9"/>
    <property type="match status" value="1"/>
</dbReference>
<keyword evidence="3" id="KW-1003">Cell membrane</keyword>
<dbReference type="GO" id="GO:0005886">
    <property type="term" value="C:plasma membrane"/>
    <property type="evidence" value="ECO:0007669"/>
    <property type="project" value="UniProtKB-SubCell"/>
</dbReference>
<dbReference type="GO" id="GO:0048367">
    <property type="term" value="P:shoot system development"/>
    <property type="evidence" value="ECO:0007669"/>
    <property type="project" value="UniProtKB-ARBA"/>
</dbReference>
<keyword evidence="5" id="KW-1133">Transmembrane helix</keyword>
<reference evidence="9 10" key="1">
    <citation type="submission" date="2024-11" db="EMBL/GenBank/DDBJ databases">
        <title>A near-complete genome assembly of Cinchona calisaya.</title>
        <authorList>
            <person name="Lian D.C."/>
            <person name="Zhao X.W."/>
            <person name="Wei L."/>
        </authorList>
    </citation>
    <scope>NUCLEOTIDE SEQUENCE [LARGE SCALE GENOMIC DNA]</scope>
    <source>
        <tissue evidence="9">Nenye</tissue>
    </source>
</reference>
<protein>
    <submittedName>
        <fullName evidence="9">Uncharacterized protein</fullName>
    </submittedName>
</protein>
<dbReference type="Proteomes" id="UP001630127">
    <property type="component" value="Unassembled WGS sequence"/>
</dbReference>
<keyword evidence="4" id="KW-0812">Transmembrane</keyword>
<evidence type="ECO:0000256" key="4">
    <source>
        <dbReference type="ARBA" id="ARBA00022692"/>
    </source>
</evidence>
<keyword evidence="6" id="KW-0472">Membrane</keyword>
<dbReference type="Pfam" id="PF08137">
    <property type="entry name" value="DVL"/>
    <property type="match status" value="1"/>
</dbReference>
<proteinExistence type="inferred from homology"/>
<evidence type="ECO:0000256" key="3">
    <source>
        <dbReference type="ARBA" id="ARBA00022475"/>
    </source>
</evidence>
<evidence type="ECO:0000313" key="10">
    <source>
        <dbReference type="Proteomes" id="UP001630127"/>
    </source>
</evidence>
<evidence type="ECO:0000256" key="7">
    <source>
        <dbReference type="ARBA" id="ARBA00024340"/>
    </source>
</evidence>
<evidence type="ECO:0000256" key="2">
    <source>
        <dbReference type="ARBA" id="ARBA00022473"/>
    </source>
</evidence>
<accession>A0ABD3AIK0</accession>
<feature type="compositionally biased region" description="Low complexity" evidence="8">
    <location>
        <begin position="20"/>
        <end position="32"/>
    </location>
</feature>
<comment type="caution">
    <text evidence="9">The sequence shown here is derived from an EMBL/GenBank/DDBJ whole genome shotgun (WGS) entry which is preliminary data.</text>
</comment>
<sequence length="111" mass="12732">MEYYMDEKWKLSRDDPNNHSYSSSKSYLTTSKLQKHSNTKSPLVRSFSQKNPSSSSQKGSPSKSSFSRSSSQRCADFTRKCGSVAKEQRAKFYIVKRCITMLLRRNKNGDS</sequence>
<organism evidence="9 10">
    <name type="scientific">Cinchona calisaya</name>
    <dbReference type="NCBI Taxonomy" id="153742"/>
    <lineage>
        <taxon>Eukaryota</taxon>
        <taxon>Viridiplantae</taxon>
        <taxon>Streptophyta</taxon>
        <taxon>Embryophyta</taxon>
        <taxon>Tracheophyta</taxon>
        <taxon>Spermatophyta</taxon>
        <taxon>Magnoliopsida</taxon>
        <taxon>eudicotyledons</taxon>
        <taxon>Gunneridae</taxon>
        <taxon>Pentapetalae</taxon>
        <taxon>asterids</taxon>
        <taxon>lamiids</taxon>
        <taxon>Gentianales</taxon>
        <taxon>Rubiaceae</taxon>
        <taxon>Cinchonoideae</taxon>
        <taxon>Cinchoneae</taxon>
        <taxon>Cinchona</taxon>
    </lineage>
</organism>
<evidence type="ECO:0000256" key="5">
    <source>
        <dbReference type="ARBA" id="ARBA00022989"/>
    </source>
</evidence>
<feature type="compositionally biased region" description="Low complexity" evidence="8">
    <location>
        <begin position="45"/>
        <end position="73"/>
    </location>
</feature>
<feature type="region of interest" description="Disordered" evidence="8">
    <location>
        <begin position="11"/>
        <end position="74"/>
    </location>
</feature>
<keyword evidence="2" id="KW-0217">Developmental protein</keyword>
<dbReference type="EMBL" id="JBJUIK010000004">
    <property type="protein sequence ID" value="KAL3530778.1"/>
    <property type="molecule type" value="Genomic_DNA"/>
</dbReference>
<evidence type="ECO:0000313" key="9">
    <source>
        <dbReference type="EMBL" id="KAL3530778.1"/>
    </source>
</evidence>
<dbReference type="InterPro" id="IPR052692">
    <property type="entry name" value="DVL_RTFL_polypeptides"/>
</dbReference>
<evidence type="ECO:0000256" key="8">
    <source>
        <dbReference type="SAM" id="MobiDB-lite"/>
    </source>
</evidence>
<evidence type="ECO:0000256" key="6">
    <source>
        <dbReference type="ARBA" id="ARBA00023136"/>
    </source>
</evidence>
<dbReference type="InterPro" id="IPR012552">
    <property type="entry name" value="DVL"/>
</dbReference>
<name>A0ABD3AIK0_9GENT</name>
<gene>
    <name evidence="9" type="ORF">ACH5RR_010100</name>
</gene>
<keyword evidence="10" id="KW-1185">Reference proteome</keyword>
<dbReference type="PANTHER" id="PTHR47596">
    <property type="entry name" value="DVL13"/>
    <property type="match status" value="1"/>
</dbReference>
<dbReference type="AlphaFoldDB" id="A0ABD3AIK0"/>
<comment type="similarity">
    <text evidence="7">Belongs to the DVL/RTFL small polypeptides family.</text>
</comment>
<evidence type="ECO:0000256" key="1">
    <source>
        <dbReference type="ARBA" id="ARBA00004162"/>
    </source>
</evidence>